<gene>
    <name evidence="2" type="ORF">BDZ90DRAFT_7897</name>
</gene>
<dbReference type="RefSeq" id="XP_025364851.1">
    <property type="nucleotide sequence ID" value="XM_025509871.1"/>
</dbReference>
<dbReference type="AlphaFoldDB" id="A0A316UY59"/>
<feature type="compositionally biased region" description="Acidic residues" evidence="1">
    <location>
        <begin position="291"/>
        <end position="309"/>
    </location>
</feature>
<reference evidence="2 3" key="1">
    <citation type="journal article" date="2018" name="Mol. Biol. Evol.">
        <title>Broad Genomic Sampling Reveals a Smut Pathogenic Ancestry of the Fungal Clade Ustilaginomycotina.</title>
        <authorList>
            <person name="Kijpornyongpan T."/>
            <person name="Mondo S.J."/>
            <person name="Barry K."/>
            <person name="Sandor L."/>
            <person name="Lee J."/>
            <person name="Lipzen A."/>
            <person name="Pangilinan J."/>
            <person name="LaButti K."/>
            <person name="Hainaut M."/>
            <person name="Henrissat B."/>
            <person name="Grigoriev I.V."/>
            <person name="Spatafora J.W."/>
            <person name="Aime M.C."/>
        </authorList>
    </citation>
    <scope>NUCLEOTIDE SEQUENCE [LARGE SCALE GENOMIC DNA]</scope>
    <source>
        <strain evidence="2 3">MCA 5214</strain>
    </source>
</reference>
<sequence length="556" mass="61383">MSEVALRFMEQASIDASRLETASWWRQWQSHAVNAVASCPGAPPADFAQRLGQILGSGHGNGCVYLAVALDDTQDRVTGWYGGRTGDNTARCAEHLMDIAFGSNALFHGHAASAQTTLTFNIFIYTEDILSPESILQRAILEGITSLCLGSCQRYPGLLAHRALCGLPAFEGNKGLNATACFEAPKAPADDYDGGSSLVRNHQYRKARRRQGLCHYMLQWAQTTEDAEEVEAARANLDAAGEAFTVVFGTLMRAWELRFRYLSTWLGAQPPKRFVRDMRNLVLGVGGGESGSEDGDDDEGDGDDHSDEYDEADDEWLLGLREGETTSCTSLGEAHRHLLSGICIVGKARNGRPGERVWYSHPAGKDNTFAFWEQIAKLSRDAAARESAFRASLEAIVARRPVGFASLSVDAQAAIDGKPFLYGEEREGGDLTFPSGITLHLASQWSKEDRERFREVAGIKRIPASKDDVGQKWEAVPFRLVRWTAAHQWRRGRTRGYRTGWKGVDTTIHKHLQTGMDPSSPSSDERSPIWPAGPPRPRPRRPCPSPPLVRMKMLRL</sequence>
<feature type="region of interest" description="Disordered" evidence="1">
    <location>
        <begin position="285"/>
        <end position="309"/>
    </location>
</feature>
<evidence type="ECO:0000313" key="2">
    <source>
        <dbReference type="EMBL" id="PWN30239.1"/>
    </source>
</evidence>
<protein>
    <submittedName>
        <fullName evidence="2">Uncharacterized protein</fullName>
    </submittedName>
</protein>
<organism evidence="2 3">
    <name type="scientific">Jaminaea rosea</name>
    <dbReference type="NCBI Taxonomy" id="1569628"/>
    <lineage>
        <taxon>Eukaryota</taxon>
        <taxon>Fungi</taxon>
        <taxon>Dikarya</taxon>
        <taxon>Basidiomycota</taxon>
        <taxon>Ustilaginomycotina</taxon>
        <taxon>Exobasidiomycetes</taxon>
        <taxon>Microstromatales</taxon>
        <taxon>Microstromatales incertae sedis</taxon>
        <taxon>Jaminaea</taxon>
    </lineage>
</organism>
<dbReference type="EMBL" id="KZ819662">
    <property type="protein sequence ID" value="PWN30239.1"/>
    <property type="molecule type" value="Genomic_DNA"/>
</dbReference>
<dbReference type="Proteomes" id="UP000245884">
    <property type="component" value="Unassembled WGS sequence"/>
</dbReference>
<feature type="compositionally biased region" description="Pro residues" evidence="1">
    <location>
        <begin position="531"/>
        <end position="547"/>
    </location>
</feature>
<proteinExistence type="predicted"/>
<accession>A0A316UY59</accession>
<keyword evidence="3" id="KW-1185">Reference proteome</keyword>
<feature type="region of interest" description="Disordered" evidence="1">
    <location>
        <begin position="511"/>
        <end position="547"/>
    </location>
</feature>
<name>A0A316UY59_9BASI</name>
<evidence type="ECO:0000256" key="1">
    <source>
        <dbReference type="SAM" id="MobiDB-lite"/>
    </source>
</evidence>
<evidence type="ECO:0000313" key="3">
    <source>
        <dbReference type="Proteomes" id="UP000245884"/>
    </source>
</evidence>
<dbReference type="GeneID" id="37031694"/>